<keyword evidence="5" id="KW-0378">Hydrolase</keyword>
<dbReference type="EMBL" id="AWTC01000004">
    <property type="protein sequence ID" value="EST12594.1"/>
    <property type="molecule type" value="Genomic_DNA"/>
</dbReference>
<dbReference type="InterPro" id="IPR029052">
    <property type="entry name" value="Metallo-depent_PP-like"/>
</dbReference>
<comment type="caution">
    <text evidence="5">The sequence shown here is derived from an EMBL/GenBank/DDBJ whole genome shotgun (WGS) entry which is preliminary data.</text>
</comment>
<reference evidence="5 6" key="1">
    <citation type="journal article" date="2013" name="Genome Announc.">
        <title>Genome Sequence of Sporolactobacillus laevolacticus DSM442, an Efficient Polymer-Grade D-Lactate Producer from Agricultural Waste Cottonseed as a Nitrogen Source.</title>
        <authorList>
            <person name="Wang H."/>
            <person name="Wang L."/>
            <person name="Ju J."/>
            <person name="Yu B."/>
            <person name="Ma Y."/>
        </authorList>
    </citation>
    <scope>NUCLEOTIDE SEQUENCE [LARGE SCALE GENOMIC DNA]</scope>
    <source>
        <strain evidence="5 6">DSM 442</strain>
    </source>
</reference>
<feature type="domain" description="Calcineurin-like phosphoesterase" evidence="3">
    <location>
        <begin position="170"/>
        <end position="347"/>
    </location>
</feature>
<dbReference type="STRING" id="1395513.P343_05475"/>
<dbReference type="AlphaFoldDB" id="V6J737"/>
<dbReference type="Pfam" id="PF00149">
    <property type="entry name" value="Metallophos"/>
    <property type="match status" value="1"/>
</dbReference>
<dbReference type="InterPro" id="IPR008963">
    <property type="entry name" value="Purple_acid_Pase-like_N"/>
</dbReference>
<dbReference type="Pfam" id="PF16656">
    <property type="entry name" value="Pur_ac_phosph_N"/>
    <property type="match status" value="1"/>
</dbReference>
<dbReference type="GO" id="GO:0046872">
    <property type="term" value="F:metal ion binding"/>
    <property type="evidence" value="ECO:0007669"/>
    <property type="project" value="InterPro"/>
</dbReference>
<dbReference type="PANTHER" id="PTHR45867:SF3">
    <property type="entry name" value="ACID PHOSPHATASE TYPE 7"/>
    <property type="match status" value="1"/>
</dbReference>
<feature type="domain" description="Purple acid phosphatase N-terminal" evidence="4">
    <location>
        <begin position="44"/>
        <end position="140"/>
    </location>
</feature>
<feature type="chain" id="PRO_5004748916" evidence="2">
    <location>
        <begin position="36"/>
        <end position="489"/>
    </location>
</feature>
<dbReference type="Proteomes" id="UP000018296">
    <property type="component" value="Unassembled WGS sequence"/>
</dbReference>
<organism evidence="5 6">
    <name type="scientific">Sporolactobacillus laevolacticus DSM 442</name>
    <dbReference type="NCBI Taxonomy" id="1395513"/>
    <lineage>
        <taxon>Bacteria</taxon>
        <taxon>Bacillati</taxon>
        <taxon>Bacillota</taxon>
        <taxon>Bacilli</taxon>
        <taxon>Bacillales</taxon>
        <taxon>Sporolactobacillaceae</taxon>
        <taxon>Sporolactobacillus</taxon>
    </lineage>
</organism>
<proteinExistence type="predicted"/>
<dbReference type="Gene3D" id="3.60.21.10">
    <property type="match status" value="1"/>
</dbReference>
<dbReference type="GO" id="GO:0003993">
    <property type="term" value="F:acid phosphatase activity"/>
    <property type="evidence" value="ECO:0007669"/>
    <property type="project" value="InterPro"/>
</dbReference>
<name>V6J737_9BACL</name>
<dbReference type="SUPFAM" id="SSF56300">
    <property type="entry name" value="Metallo-dependent phosphatases"/>
    <property type="match status" value="1"/>
</dbReference>
<dbReference type="Gene3D" id="2.60.40.380">
    <property type="entry name" value="Purple acid phosphatase-like, N-terminal"/>
    <property type="match status" value="1"/>
</dbReference>
<dbReference type="eggNOG" id="COG1409">
    <property type="taxonomic scope" value="Bacteria"/>
</dbReference>
<evidence type="ECO:0000313" key="5">
    <source>
        <dbReference type="EMBL" id="EST12594.1"/>
    </source>
</evidence>
<sequence>MKFRHGKQVMAIVAACCLMLGVFVAFPGFSTQASAENPEHIVKKVIPTFTGDTKTTKGFSWYTTLESDRSDLQLVKKTGKKKPDFRKALNFSGTSYVSTNDSGERVHKAEAKRLKANTEYYYRVGDKKLNTWSETRLVKTSKKNGSFTFLELTDPQAKTEDEGKLAADTFNTAAKTVKDYDFMTVTGDFVDNGVVEDQWDWLINNSQNVWGNTTVVPVAGNHESKNNAFIDHFNLKPAASNTDTTTGAYYSFNYSNTHFVVLNTNEDSEEYRDFTPAQVKWMTSDIKKAKAAGAKWTVVLIHKGPYTTSNHATDSDIIDPNGVRNKIAPLIGKLGVDLVIQGHDHIYARTKPIDGENQATQPTKITEWLNGQPIEYSVNPDGAIYFIPATAGPKVYKKNQDPVLGDAFYSKFERAEENHALKYGLDPTDPTRPVRGAIQNFTSVKVEKDRITVVVYEIDRIKGGAPYIVDQFGIEKSKNAKPSKSKQHR</sequence>
<dbReference type="PATRIC" id="fig|1395513.3.peg.1117"/>
<accession>V6J737</accession>
<evidence type="ECO:0000313" key="6">
    <source>
        <dbReference type="Proteomes" id="UP000018296"/>
    </source>
</evidence>
<evidence type="ECO:0000259" key="3">
    <source>
        <dbReference type="Pfam" id="PF00149"/>
    </source>
</evidence>
<evidence type="ECO:0000256" key="1">
    <source>
        <dbReference type="ARBA" id="ARBA00022729"/>
    </source>
</evidence>
<keyword evidence="6" id="KW-1185">Reference proteome</keyword>
<protein>
    <submittedName>
        <fullName evidence="5">Phosphohydrolase</fullName>
    </submittedName>
</protein>
<dbReference type="PANTHER" id="PTHR45867">
    <property type="entry name" value="PURPLE ACID PHOSPHATASE"/>
    <property type="match status" value="1"/>
</dbReference>
<feature type="signal peptide" evidence="2">
    <location>
        <begin position="1"/>
        <end position="35"/>
    </location>
</feature>
<evidence type="ECO:0000256" key="2">
    <source>
        <dbReference type="SAM" id="SignalP"/>
    </source>
</evidence>
<dbReference type="SUPFAM" id="SSF49363">
    <property type="entry name" value="Purple acid phosphatase, N-terminal domain"/>
    <property type="match status" value="1"/>
</dbReference>
<gene>
    <name evidence="5" type="ORF">P343_05475</name>
</gene>
<keyword evidence="1 2" id="KW-0732">Signal</keyword>
<dbReference type="InterPro" id="IPR015914">
    <property type="entry name" value="PAPs_N"/>
</dbReference>
<dbReference type="InterPro" id="IPR004843">
    <property type="entry name" value="Calcineurin-like_PHP"/>
</dbReference>
<evidence type="ECO:0000259" key="4">
    <source>
        <dbReference type="Pfam" id="PF16656"/>
    </source>
</evidence>